<dbReference type="EC" id="1.1.1.232" evidence="4"/>
<reference evidence="24 25" key="1">
    <citation type="submission" date="2018-04" db="EMBL/GenBank/DDBJ databases">
        <title>The genome of golden apple snail Pomacea canaliculata provides insight into stress tolerance and invasive adaptation.</title>
        <authorList>
            <person name="Liu C."/>
            <person name="Liu B."/>
            <person name="Ren Y."/>
            <person name="Zhang Y."/>
            <person name="Wang H."/>
            <person name="Li S."/>
            <person name="Jiang F."/>
            <person name="Yin L."/>
            <person name="Zhang G."/>
            <person name="Qian W."/>
            <person name="Fan W."/>
        </authorList>
    </citation>
    <scope>NUCLEOTIDE SEQUENCE [LARGE SCALE GENOMIC DNA]</scope>
    <source>
        <strain evidence="24">SZHN2017</strain>
        <tissue evidence="24">Muscle</tissue>
    </source>
</reference>
<dbReference type="STRING" id="400727.A0A2T7NEH9"/>
<evidence type="ECO:0000256" key="4">
    <source>
        <dbReference type="ARBA" id="ARBA00039060"/>
    </source>
</evidence>
<dbReference type="GO" id="GO:0047034">
    <property type="term" value="F:15-hydroxyicosatetraenoate dehydrogenase activity"/>
    <property type="evidence" value="ECO:0007669"/>
    <property type="project" value="UniProtKB-EC"/>
</dbReference>
<evidence type="ECO:0000256" key="22">
    <source>
        <dbReference type="RuleBase" id="RU000363"/>
    </source>
</evidence>
<evidence type="ECO:0000256" key="5">
    <source>
        <dbReference type="ARBA" id="ARBA00040276"/>
    </source>
</evidence>
<dbReference type="PANTHER" id="PTHR44229">
    <property type="entry name" value="15-HYDROXYPROSTAGLANDIN DEHYDROGENASE [NAD(+)]"/>
    <property type="match status" value="1"/>
</dbReference>
<dbReference type="EC" id="1.1.1.141" evidence="3"/>
<dbReference type="InterPro" id="IPR008979">
    <property type="entry name" value="Galactose-bd-like_sf"/>
</dbReference>
<comment type="catalytic activity">
    <reaction evidence="17">
        <text>prostaglandin A1 + NAD(+) = 15-oxo-prostaglandin A1 + NADH + H(+)</text>
        <dbReference type="Rhea" id="RHEA:41263"/>
        <dbReference type="ChEBI" id="CHEBI:15378"/>
        <dbReference type="ChEBI" id="CHEBI:57398"/>
        <dbReference type="ChEBI" id="CHEBI:57540"/>
        <dbReference type="ChEBI" id="CHEBI:57945"/>
        <dbReference type="ChEBI" id="CHEBI:85072"/>
    </reaction>
    <physiologicalReaction direction="left-to-right" evidence="17">
        <dbReference type="Rhea" id="RHEA:41264"/>
    </physiologicalReaction>
</comment>
<evidence type="ECO:0000256" key="9">
    <source>
        <dbReference type="ARBA" id="ARBA00047325"/>
    </source>
</evidence>
<evidence type="ECO:0000313" key="24">
    <source>
        <dbReference type="EMBL" id="PVD19571.1"/>
    </source>
</evidence>
<dbReference type="EMBL" id="PZQS01000013">
    <property type="protein sequence ID" value="PVD19571.1"/>
    <property type="molecule type" value="Genomic_DNA"/>
</dbReference>
<evidence type="ECO:0000256" key="1">
    <source>
        <dbReference type="ARBA" id="ARBA00006484"/>
    </source>
</evidence>
<evidence type="ECO:0000256" key="14">
    <source>
        <dbReference type="ARBA" id="ARBA00048170"/>
    </source>
</evidence>
<evidence type="ECO:0000256" key="21">
    <source>
        <dbReference type="ARBA" id="ARBA00049188"/>
    </source>
</evidence>
<dbReference type="AlphaFoldDB" id="A0A2T7NEH9"/>
<keyword evidence="23" id="KW-0812">Transmembrane</keyword>
<comment type="catalytic activity">
    <reaction evidence="19">
        <text>resolvin D2 + NAD(+) = 16-oxoresolvin D2 + NADH + H(+)</text>
        <dbReference type="Rhea" id="RHEA:53588"/>
        <dbReference type="ChEBI" id="CHEBI:15378"/>
        <dbReference type="ChEBI" id="CHEBI:57540"/>
        <dbReference type="ChEBI" id="CHEBI:57945"/>
        <dbReference type="ChEBI" id="CHEBI:133367"/>
        <dbReference type="ChEBI" id="CHEBI:137498"/>
    </reaction>
    <physiologicalReaction direction="left-to-right" evidence="19">
        <dbReference type="Rhea" id="RHEA:53589"/>
    </physiologicalReaction>
</comment>
<dbReference type="InterPro" id="IPR002347">
    <property type="entry name" value="SDR_fam"/>
</dbReference>
<feature type="transmembrane region" description="Helical" evidence="23">
    <location>
        <begin position="132"/>
        <end position="152"/>
    </location>
</feature>
<evidence type="ECO:0000256" key="10">
    <source>
        <dbReference type="ARBA" id="ARBA00047672"/>
    </source>
</evidence>
<comment type="catalytic activity">
    <reaction evidence="16">
        <text>lipoxin A4 + NAD(+) = 15-oxo-(5S,6R)-dihydroxy-(7E,9E,11Z,13E)-eicosatetraenoate + NADH + H(+)</text>
        <dbReference type="Rhea" id="RHEA:41572"/>
        <dbReference type="ChEBI" id="CHEBI:15378"/>
        <dbReference type="ChEBI" id="CHEBI:57540"/>
        <dbReference type="ChEBI" id="CHEBI:57945"/>
        <dbReference type="ChEBI" id="CHEBI:67026"/>
        <dbReference type="ChEBI" id="CHEBI:78311"/>
    </reaction>
    <physiologicalReaction direction="left-to-right" evidence="16">
        <dbReference type="Rhea" id="RHEA:41573"/>
    </physiologicalReaction>
</comment>
<name>A0A2T7NEH9_POMCA</name>
<dbReference type="InterPro" id="IPR020904">
    <property type="entry name" value="Sc_DH/Rdtase_CS"/>
</dbReference>
<gene>
    <name evidence="24" type="ORF">C0Q70_20061</name>
</gene>
<comment type="catalytic activity">
    <reaction evidence="12">
        <text>15-oxo-(5S,6R)-dihydroxy-(7E,9E,11Z)-eicosatrienoate + NADH + H(+) = (5S,6R,15S)-trihydroxy-(7E,9E,11Z)-eicosatrienoate + NAD(+)</text>
        <dbReference type="Rhea" id="RHEA:41596"/>
        <dbReference type="ChEBI" id="CHEBI:15378"/>
        <dbReference type="ChEBI" id="CHEBI:57540"/>
        <dbReference type="ChEBI" id="CHEBI:57945"/>
        <dbReference type="ChEBI" id="CHEBI:78325"/>
        <dbReference type="ChEBI" id="CHEBI:78329"/>
    </reaction>
    <physiologicalReaction direction="left-to-right" evidence="12">
        <dbReference type="Rhea" id="RHEA:41597"/>
    </physiologicalReaction>
</comment>
<organism evidence="24 25">
    <name type="scientific">Pomacea canaliculata</name>
    <name type="common">Golden apple snail</name>
    <dbReference type="NCBI Taxonomy" id="400727"/>
    <lineage>
        <taxon>Eukaryota</taxon>
        <taxon>Metazoa</taxon>
        <taxon>Spiralia</taxon>
        <taxon>Lophotrochozoa</taxon>
        <taxon>Mollusca</taxon>
        <taxon>Gastropoda</taxon>
        <taxon>Caenogastropoda</taxon>
        <taxon>Architaenioglossa</taxon>
        <taxon>Ampullarioidea</taxon>
        <taxon>Ampullariidae</taxon>
        <taxon>Pomacea</taxon>
    </lineage>
</organism>
<evidence type="ECO:0000256" key="11">
    <source>
        <dbReference type="ARBA" id="ARBA00048008"/>
    </source>
</evidence>
<comment type="similarity">
    <text evidence="1 22">Belongs to the short-chain dehydrogenases/reductases (SDR) family.</text>
</comment>
<evidence type="ECO:0000256" key="13">
    <source>
        <dbReference type="ARBA" id="ARBA00048144"/>
    </source>
</evidence>
<comment type="catalytic activity">
    <reaction evidence="15">
        <text>resolvin D2 + NAD(+) = 7-oxoresolvin D2 + NADH + H(+)</text>
        <dbReference type="Rhea" id="RHEA:53584"/>
        <dbReference type="ChEBI" id="CHEBI:15378"/>
        <dbReference type="ChEBI" id="CHEBI:57540"/>
        <dbReference type="ChEBI" id="CHEBI:57945"/>
        <dbReference type="ChEBI" id="CHEBI:133367"/>
        <dbReference type="ChEBI" id="CHEBI:137497"/>
    </reaction>
    <physiologicalReaction direction="left-to-right" evidence="15">
        <dbReference type="Rhea" id="RHEA:53585"/>
    </physiologicalReaction>
</comment>
<keyword evidence="25" id="KW-1185">Reference proteome</keyword>
<comment type="catalytic activity">
    <reaction evidence="20">
        <text>(15S)-hydroxy-(5Z,8Z,11Z,13E)-eicosatetraenoate + NAD(+) = 15-oxo-(5Z,8Z,11Z,13E)-eicosatetraenoate + NADH + H(+)</text>
        <dbReference type="Rhea" id="RHEA:23260"/>
        <dbReference type="ChEBI" id="CHEBI:15378"/>
        <dbReference type="ChEBI" id="CHEBI:57409"/>
        <dbReference type="ChEBI" id="CHEBI:57410"/>
        <dbReference type="ChEBI" id="CHEBI:57540"/>
        <dbReference type="ChEBI" id="CHEBI:57945"/>
        <dbReference type="EC" id="1.1.1.232"/>
    </reaction>
    <physiologicalReaction direction="left-to-right" evidence="20">
        <dbReference type="Rhea" id="RHEA:23261"/>
    </physiologicalReaction>
</comment>
<evidence type="ECO:0000256" key="23">
    <source>
        <dbReference type="SAM" id="Phobius"/>
    </source>
</evidence>
<dbReference type="PANTHER" id="PTHR44229:SF4">
    <property type="entry name" value="15-HYDROXYPROSTAGLANDIN DEHYDROGENASE [NAD(+)]"/>
    <property type="match status" value="1"/>
</dbReference>
<dbReference type="SUPFAM" id="SSF49785">
    <property type="entry name" value="Galactose-binding domain-like"/>
    <property type="match status" value="1"/>
</dbReference>
<protein>
    <recommendedName>
        <fullName evidence="5">15-hydroxyprostaglandin dehydrogenase [NAD(+)]</fullName>
        <ecNumber evidence="3">1.1.1.141</ecNumber>
        <ecNumber evidence="4">1.1.1.232</ecNumber>
    </recommendedName>
    <alternativeName>
        <fullName evidence="7">Eicosanoid/docosanoid dehydrogenase [NAD(+)]</fullName>
    </alternativeName>
    <alternativeName>
        <fullName evidence="6">Prostaglandin dehydrogenase 1</fullName>
    </alternativeName>
</protein>
<dbReference type="OrthoDB" id="6045940at2759"/>
<proteinExistence type="inferred from homology"/>
<evidence type="ECO:0000256" key="18">
    <source>
        <dbReference type="ARBA" id="ARBA00048739"/>
    </source>
</evidence>
<dbReference type="Gene3D" id="2.60.120.260">
    <property type="entry name" value="Galactose-binding domain-like"/>
    <property type="match status" value="1"/>
</dbReference>
<comment type="caution">
    <text evidence="24">The sequence shown here is derived from an EMBL/GenBank/DDBJ whole genome shotgun (WGS) entry which is preliminary data.</text>
</comment>
<sequence>MEISGKGVFLTGGARGIGRKLIEALLAKGARVFFCDINESVGRETESELRKQYGDDRVIFQQCDVTKADQFKATFDMAVSNFGAVDVCCNNAGIMDESVPEKMIAINTTAQIRGSQLALEHMRRDRGGRGGVIVSTVSMGGLISSCVAPVYVASKHAMIGYMQSMAFSVYQKEQGVRWISLCPFGVNTNFISPKEEQVIDKDVFLATLDVFGVIELEDVAGAFMRLLQNENNNGAIMESMRMAFTKVWFLEKVLASLENVALNKPAQQVSVYVAASKAVDGNTDGVFANGSCTHTRTPVEDVTWWKVFIRCLWTTLELSEKLINRLKPFLPPDAQ</sequence>
<keyword evidence="2" id="KW-0560">Oxidoreductase</keyword>
<comment type="catalytic activity">
    <reaction evidence="21">
        <text>resolvin E1 + NAD(+) = 18-oxo-resolvin E1 + NADH + H(+)</text>
        <dbReference type="Rhea" id="RHEA:49244"/>
        <dbReference type="ChEBI" id="CHEBI:15378"/>
        <dbReference type="ChEBI" id="CHEBI:57540"/>
        <dbReference type="ChEBI" id="CHEBI:57945"/>
        <dbReference type="ChEBI" id="CHEBI:91000"/>
        <dbReference type="ChEBI" id="CHEBI:91001"/>
    </reaction>
    <physiologicalReaction direction="left-to-right" evidence="21">
        <dbReference type="Rhea" id="RHEA:49245"/>
    </physiologicalReaction>
</comment>
<comment type="catalytic activity">
    <reaction evidence="13">
        <text>(11R)-hydroxy-(5Z,8Z,12E,14Z)-eicosatetraenoate + NAD(+) = 11-oxo-(5Z,8Z,12E,14Z)-eicosatetraenoate + NADH + H(+)</text>
        <dbReference type="Rhea" id="RHEA:48640"/>
        <dbReference type="ChEBI" id="CHEBI:15378"/>
        <dbReference type="ChEBI" id="CHEBI:57540"/>
        <dbReference type="ChEBI" id="CHEBI:57945"/>
        <dbReference type="ChEBI" id="CHEBI:78836"/>
        <dbReference type="ChEBI" id="CHEBI:90697"/>
    </reaction>
    <physiologicalReaction direction="left-to-right" evidence="13">
        <dbReference type="Rhea" id="RHEA:48641"/>
    </physiologicalReaction>
</comment>
<dbReference type="GO" id="GO:0016404">
    <property type="term" value="F:15-hydroxyprostaglandin dehydrogenase (NAD+) activity"/>
    <property type="evidence" value="ECO:0007669"/>
    <property type="project" value="UniProtKB-EC"/>
</dbReference>
<accession>A0A2T7NEH9</accession>
<evidence type="ECO:0000256" key="3">
    <source>
        <dbReference type="ARBA" id="ARBA00038968"/>
    </source>
</evidence>
<comment type="catalytic activity">
    <reaction evidence="10">
        <text>resolvin D1 + NAD(+) = 8-oxoresolvin D1 + NADH + H(+)</text>
        <dbReference type="Rhea" id="RHEA:50124"/>
        <dbReference type="ChEBI" id="CHEBI:15378"/>
        <dbReference type="ChEBI" id="CHEBI:57540"/>
        <dbReference type="ChEBI" id="CHEBI:57945"/>
        <dbReference type="ChEBI" id="CHEBI:132079"/>
        <dbReference type="ChEBI" id="CHEBI:132080"/>
    </reaction>
    <physiologicalReaction direction="left-to-right" evidence="10">
        <dbReference type="Rhea" id="RHEA:50125"/>
    </physiologicalReaction>
</comment>
<evidence type="ECO:0000256" key="19">
    <source>
        <dbReference type="ARBA" id="ARBA00048921"/>
    </source>
</evidence>
<dbReference type="Pfam" id="PF00106">
    <property type="entry name" value="adh_short"/>
    <property type="match status" value="1"/>
</dbReference>
<keyword evidence="23" id="KW-0472">Membrane</keyword>
<dbReference type="Gene3D" id="3.40.50.720">
    <property type="entry name" value="NAD(P)-binding Rossmann-like Domain"/>
    <property type="match status" value="1"/>
</dbReference>
<evidence type="ECO:0000313" key="25">
    <source>
        <dbReference type="Proteomes" id="UP000245119"/>
    </source>
</evidence>
<evidence type="ECO:0000256" key="2">
    <source>
        <dbReference type="ARBA" id="ARBA00023002"/>
    </source>
</evidence>
<comment type="catalytic activity">
    <reaction evidence="18">
        <text>prostaglandin E2 + NAD(+) = 15-oxoprostaglandin E2 + NADH + H(+)</text>
        <dbReference type="Rhea" id="RHEA:11876"/>
        <dbReference type="ChEBI" id="CHEBI:15378"/>
        <dbReference type="ChEBI" id="CHEBI:57400"/>
        <dbReference type="ChEBI" id="CHEBI:57540"/>
        <dbReference type="ChEBI" id="CHEBI:57945"/>
        <dbReference type="ChEBI" id="CHEBI:606564"/>
        <dbReference type="EC" id="1.1.1.141"/>
    </reaction>
    <physiologicalReaction direction="left-to-right" evidence="18">
        <dbReference type="Rhea" id="RHEA:11877"/>
    </physiologicalReaction>
</comment>
<dbReference type="PRINTS" id="PR00081">
    <property type="entry name" value="GDHRDH"/>
</dbReference>
<evidence type="ECO:0000256" key="17">
    <source>
        <dbReference type="ARBA" id="ARBA00048611"/>
    </source>
</evidence>
<comment type="catalytic activity">
    <reaction evidence="11">
        <text>14-hydroxy-(4Z,7Z,10Z,12E,16Z,19Z)-docosahexaenoate + NAD(+) = 14-oxo-(4Z,7Z,10Z,12E,16Z,19Z)-docosahexaenoate + NADH + H(+)</text>
        <dbReference type="Rhea" id="RHEA:48952"/>
        <dbReference type="ChEBI" id="CHEBI:15378"/>
        <dbReference type="ChEBI" id="CHEBI:57540"/>
        <dbReference type="ChEBI" id="CHEBI:57945"/>
        <dbReference type="ChEBI" id="CHEBI:90866"/>
        <dbReference type="ChEBI" id="CHEBI:90867"/>
    </reaction>
    <physiologicalReaction direction="left-to-right" evidence="11">
        <dbReference type="Rhea" id="RHEA:48953"/>
    </physiologicalReaction>
</comment>
<evidence type="ECO:0000256" key="15">
    <source>
        <dbReference type="ARBA" id="ARBA00048393"/>
    </source>
</evidence>
<dbReference type="PRINTS" id="PR00080">
    <property type="entry name" value="SDRFAMILY"/>
</dbReference>
<dbReference type="Proteomes" id="UP000245119">
    <property type="component" value="Linkage Group LG13"/>
</dbReference>
<comment type="catalytic activity">
    <reaction evidence="14">
        <text>resolvin D1 + NAD(+) = 17-oxoresolvin D1 + NADH + H(+)</text>
        <dbReference type="Rhea" id="RHEA:50128"/>
        <dbReference type="ChEBI" id="CHEBI:15378"/>
        <dbReference type="ChEBI" id="CHEBI:57540"/>
        <dbReference type="ChEBI" id="CHEBI:57945"/>
        <dbReference type="ChEBI" id="CHEBI:132079"/>
        <dbReference type="ChEBI" id="CHEBI:132081"/>
    </reaction>
    <physiologicalReaction direction="left-to-right" evidence="14">
        <dbReference type="Rhea" id="RHEA:50129"/>
    </physiologicalReaction>
</comment>
<evidence type="ECO:0000256" key="6">
    <source>
        <dbReference type="ARBA" id="ARBA00041812"/>
    </source>
</evidence>
<comment type="catalytic activity">
    <reaction evidence="9">
        <text>prostaglandin E1 + NAD(+) = 15-oxoprostaglandin E1 + NADH + H(+)</text>
        <dbReference type="Rhea" id="RHEA:16477"/>
        <dbReference type="ChEBI" id="CHEBI:15378"/>
        <dbReference type="ChEBI" id="CHEBI:57397"/>
        <dbReference type="ChEBI" id="CHEBI:57401"/>
        <dbReference type="ChEBI" id="CHEBI:57540"/>
        <dbReference type="ChEBI" id="CHEBI:57945"/>
    </reaction>
    <physiologicalReaction direction="left-to-right" evidence="9">
        <dbReference type="Rhea" id="RHEA:16478"/>
    </physiologicalReaction>
</comment>
<keyword evidence="23" id="KW-1133">Transmembrane helix</keyword>
<evidence type="ECO:0000256" key="16">
    <source>
        <dbReference type="ARBA" id="ARBA00048535"/>
    </source>
</evidence>
<evidence type="ECO:0000256" key="8">
    <source>
        <dbReference type="ARBA" id="ARBA00045705"/>
    </source>
</evidence>
<evidence type="ECO:0000256" key="20">
    <source>
        <dbReference type="ARBA" id="ARBA00049151"/>
    </source>
</evidence>
<evidence type="ECO:0000256" key="12">
    <source>
        <dbReference type="ARBA" id="ARBA00048140"/>
    </source>
</evidence>
<dbReference type="GO" id="GO:0005737">
    <property type="term" value="C:cytoplasm"/>
    <property type="evidence" value="ECO:0007669"/>
    <property type="project" value="TreeGrafter"/>
</dbReference>
<evidence type="ECO:0000256" key="7">
    <source>
        <dbReference type="ARBA" id="ARBA00042026"/>
    </source>
</evidence>
<comment type="function">
    <text evidence="8">Catalyzes the NAD-dependent dehydrogenation (oxidation) of a broad array of hydroxylated polyunsaturated fatty acids (mainly eicosanoids and docosanoids, including prostaglandins, lipoxins and resolvins), yielding their corresponding keto (oxo) metabolites. Decreases the levels of the pro-proliferative prostaglandins such as prostaglandin E2 (whose activity is increased in cancer because of an increase in the expression of cyclooxygenase 2) and generates oxo-fatty acid products that can profoundly influence cell function by abrogating pro-inflammatory cytokine expression. Converts resolvins E1, D1 and D2 to their oxo products, which represents a mode of resolvin inactivation. Resolvin E1 plays important roles during the resolution phase of acute inflammation, while resolvins D1 and D2 have a unique role in obesity-induced adipose inflammation.</text>
</comment>
<dbReference type="PROSITE" id="PS00061">
    <property type="entry name" value="ADH_SHORT"/>
    <property type="match status" value="1"/>
</dbReference>
<dbReference type="SUPFAM" id="SSF51735">
    <property type="entry name" value="NAD(P)-binding Rossmann-fold domains"/>
    <property type="match status" value="1"/>
</dbReference>
<dbReference type="InterPro" id="IPR036291">
    <property type="entry name" value="NAD(P)-bd_dom_sf"/>
</dbReference>